<evidence type="ECO:0000313" key="2">
    <source>
        <dbReference type="Proteomes" id="UP000027471"/>
    </source>
</evidence>
<comment type="caution">
    <text evidence="1">The sequence shown here is derived from an EMBL/GenBank/DDBJ whole genome shotgun (WGS) entry which is preliminary data.</text>
</comment>
<accession>A0A074JBR9</accession>
<dbReference type="EMBL" id="AUNB01000073">
    <property type="protein sequence ID" value="KEO53265.1"/>
    <property type="molecule type" value="Genomic_DNA"/>
</dbReference>
<keyword evidence="2" id="KW-1185">Reference proteome</keyword>
<organism evidence="1 2">
    <name type="scientific">Thioclava indica</name>
    <dbReference type="NCBI Taxonomy" id="1353528"/>
    <lineage>
        <taxon>Bacteria</taxon>
        <taxon>Pseudomonadati</taxon>
        <taxon>Pseudomonadota</taxon>
        <taxon>Alphaproteobacteria</taxon>
        <taxon>Rhodobacterales</taxon>
        <taxon>Paracoccaceae</taxon>
        <taxon>Thioclava</taxon>
    </lineage>
</organism>
<evidence type="ECO:0000313" key="1">
    <source>
        <dbReference type="EMBL" id="KEO53265.1"/>
    </source>
</evidence>
<dbReference type="AlphaFoldDB" id="A0A074JBR9"/>
<dbReference type="Proteomes" id="UP000027471">
    <property type="component" value="Unassembled WGS sequence"/>
</dbReference>
<gene>
    <name evidence="1" type="ORF">DT23_07920</name>
</gene>
<protein>
    <submittedName>
        <fullName evidence="1">Uncharacterized protein</fullName>
    </submittedName>
</protein>
<sequence length="39" mass="4575">MQVTTSFKLVRMNDYSRIMYRNADLNAAFIVLNPKVIKL</sequence>
<proteinExistence type="predicted"/>
<name>A0A074JBR9_9RHOB</name>
<reference evidence="1 2" key="1">
    <citation type="journal article" date="2015" name="Antonie Van Leeuwenhoek">
        <title>Thioclava indica sp. nov., isolated from surface seawater of the Indian Ocean.</title>
        <authorList>
            <person name="Liu Y."/>
            <person name="Lai Q."/>
            <person name="Du J."/>
            <person name="Xu H."/>
            <person name="Jiang L."/>
            <person name="Shao Z."/>
        </authorList>
    </citation>
    <scope>NUCLEOTIDE SEQUENCE [LARGE SCALE GENOMIC DNA]</scope>
    <source>
        <strain evidence="1 2">DT23-4</strain>
    </source>
</reference>